<accession>W0E7H4</accession>
<dbReference type="HOGENOM" id="CLU_2991425_0_0_6"/>
<dbReference type="RefSeq" id="WP_005223913.1">
    <property type="nucleotide sequence ID" value="NZ_CP007031.1"/>
</dbReference>
<reference evidence="1 2" key="1">
    <citation type="submission" date="2013-12" db="EMBL/GenBank/DDBJ databases">
        <authorList>
            <consortium name="DOE Joint Genome Institute"/>
            <person name="Bryant D.A."/>
            <person name="Huntemann M."/>
            <person name="Han J."/>
            <person name="Chen A."/>
            <person name="Kyrpides N."/>
            <person name="Mavromatis K."/>
            <person name="Markowitz V."/>
            <person name="Palaniappan K."/>
            <person name="Ivanova N."/>
            <person name="Schaumberg A."/>
            <person name="Pati A."/>
            <person name="Liolios K."/>
            <person name="Nordberg H.P."/>
            <person name="Cantor M.N."/>
            <person name="Hua S.X."/>
            <person name="Woyke T."/>
        </authorList>
    </citation>
    <scope>NUCLEOTIDE SEQUENCE [LARGE SCALE GENOMIC DNA]</scope>
    <source>
        <strain evidence="1 2">984</strain>
    </source>
</reference>
<name>W0E7H4_MARPU</name>
<dbReference type="EMBL" id="CP007031">
    <property type="protein sequence ID" value="AHF05473.1"/>
    <property type="molecule type" value="Genomic_DNA"/>
</dbReference>
<evidence type="ECO:0000313" key="2">
    <source>
        <dbReference type="Proteomes" id="UP000005275"/>
    </source>
</evidence>
<organism evidence="1 2">
    <name type="scientific">Marichromatium purpuratum 984</name>
    <dbReference type="NCBI Taxonomy" id="765910"/>
    <lineage>
        <taxon>Bacteria</taxon>
        <taxon>Pseudomonadati</taxon>
        <taxon>Pseudomonadota</taxon>
        <taxon>Gammaproteobacteria</taxon>
        <taxon>Chromatiales</taxon>
        <taxon>Chromatiaceae</taxon>
        <taxon>Marichromatium</taxon>
    </lineage>
</organism>
<sequence>MRSSILTGARLIQERMANSSQRWKPAFLHLTYADQDAFDACQISALVDRSCHHRPLS</sequence>
<proteinExistence type="predicted"/>
<dbReference type="KEGG" id="mpur:MARPU_08270"/>
<keyword evidence="2" id="KW-1185">Reference proteome</keyword>
<gene>
    <name evidence="1" type="ORF">MARPU_08270</name>
</gene>
<dbReference type="AlphaFoldDB" id="W0E7H4"/>
<evidence type="ECO:0000313" key="1">
    <source>
        <dbReference type="EMBL" id="AHF05473.1"/>
    </source>
</evidence>
<dbReference type="STRING" id="765910.MARPU_08270"/>
<dbReference type="Proteomes" id="UP000005275">
    <property type="component" value="Chromosome"/>
</dbReference>
<protein>
    <submittedName>
        <fullName evidence="1">Uncharacterized protein</fullName>
    </submittedName>
</protein>
<dbReference type="OrthoDB" id="9129069at2"/>